<dbReference type="PANTHER" id="PTHR35889:SF3">
    <property type="entry name" value="F-BOX DOMAIN-CONTAINING PROTEIN"/>
    <property type="match status" value="1"/>
</dbReference>
<dbReference type="InterPro" id="IPR022655">
    <property type="entry name" value="DUF1553"/>
</dbReference>
<dbReference type="PANTHER" id="PTHR35889">
    <property type="entry name" value="CYCLOINULO-OLIGOSACCHARIDE FRUCTANOTRANSFERASE-RELATED"/>
    <property type="match status" value="1"/>
</dbReference>
<feature type="domain" description="DUF1553" evidence="3">
    <location>
        <begin position="2305"/>
        <end position="2559"/>
    </location>
</feature>
<dbReference type="InterPro" id="IPR017850">
    <property type="entry name" value="Alkaline_phosphatase_core_sf"/>
</dbReference>
<feature type="domain" description="Cytochrome C Planctomycete-type" evidence="4">
    <location>
        <begin position="1681"/>
        <end position="1740"/>
    </location>
</feature>
<dbReference type="InterPro" id="IPR011444">
    <property type="entry name" value="DUF1549"/>
</dbReference>
<evidence type="ECO:0000313" key="5">
    <source>
        <dbReference type="EMBL" id="CAK9037439.1"/>
    </source>
</evidence>
<dbReference type="InterPro" id="IPR010869">
    <property type="entry name" value="DUF1501"/>
</dbReference>
<feature type="chain" id="PRO_5046102619" evidence="1">
    <location>
        <begin position="29"/>
        <end position="2603"/>
    </location>
</feature>
<feature type="signal peptide" evidence="1">
    <location>
        <begin position="1"/>
        <end position="28"/>
    </location>
</feature>
<sequence>MSVSVCKCSGVVAVVVAASFFSISCAHAESIIVFGDSEHSVSDPGDWADNSFTGIGLGEHYQAAANNNATSTWSFSGLANGTYYVAANWTAEPNRTDAARFTFTDGLADVVVDQQSSTRDFYELVGGKPIGWKNLGQVNVNDGDLTVSLADDGDSITSNLFMMADSIRLSTMLGVSTLPGLGKGVVIDDGDPSHAFLGEGVGNGANGGDSSWIWNNFGYNSTAAGFNQDHWYDLEDGGGSHSGVLGSQWTVDGLTPGVPVEVSTTWLPHANRGQNVPYTISGIDGGDQTVLVNQELEPLADAYELDDFGIAKQFQLLGTYVPTGSSITVTMTNGADEFVIVDAVRVARVPEPTAAAFLLMGLASKFACECENLVALMRYLSCVLLVSVIGLAFAPASGWARVNFSREVLPILSDACFQCHGPDEGSREADLRFDQEESVKLDRGGYAAVTPKNLAASELWNRVTTDDDSMQMPPASLHRKLTAEQVETLRQWILEGADWGKHWAFERVERPTVPAGQNPVDYFIDAQLAEHGWEVAPEADKRTLVRRLSLDLTGLPPAPEEVEAFLADERADAWERLVDRKLASEQFGVRMAWDWLDAARYADTNGYQGDAERTMWPWRDWVVQAFNDNLGFDEFTVWQLAGDLLPEPTDNQILATAFNRNHMINGEGGRIPEENRVDYVMDMTETMGTVWLGLTLNCCRCHDHKFDPLTQEEYYSLTAFFNQTPVTGDGGNPQSQPVLRLPTPGQQTELQLVQQSLENAHERLADVESRLFPRGDQSGVTDSGAVAALPDEVRSAMEKPLDTRGDEDWNELKEHFKSESPEWIEFCNSWQQLRKRRDTIEKGVSRVMVMADQPERRPTYVLDRGIYDHPAQEVAAVVPSILPALPDSQTPNRLALAKWLVSRDQPLTSRVTVNRHWQMLFGTGLVKTLEDFGVQSERPIHPDLMDWLAAEFMESGWDTKHLLKVILTSAAYRRSSQDSSSKSYELDPENRYLARGPRYRMPAWMIRDQALKVSGLLNPALGGRPVNVYQPPGVWAEATFGNSKHQIGEGDELYRRSLFVFWRRIVGPTVFFDSAKRQVCEVRVARTNTPMHALAILNDVTYVESARELAERVIHASDDEAARMQAIAERVLAREISPDEAAIWRRTLSTALEDFSQHPERAEQFLALGESKRDESLPAVEHAAWTSLCLNESSAAVPLDDVRSRFPNYAPRAKRVIYLFQNGGPTHVDMFDNKPKLQELHGSPVPDELIAGKRFSTMTGQAQGKLMLAPIEPFQQYGQSGAWVSNLMPHTAKIVDDLCFLKGMHSDAINHAPAISFMLSGAQIPGRPTMGAWLNYGLGSECEDLPGYVVMTSVSKGTTCGQIFYDFYWGSGFLPSRFQGAKFRGSADPVLYLNNPDGVRPELRRAMLDDLAELNAMKHAEAGDPEIQTRIAQYEMAYQMQTSVPDLTDFSDEPEHILEMYGPQVREPGTFAYNCLMARRLAERDVRFIQVMHAGWDQHNTLTTELYTQCVDTDQPSAALVRDLKMRGMLDDTLVIWGGEFGRTPFIQGNIDDRPRWGRDHHPYAFTLWMAGGGVKPGVTYGASDEFGFNVAEGPVHVHDLQATILHLMGIEHEALTYRFQGRYFRLTDVHGHRFVKPFRSVGGLGVSLCVLFLSSSPLSAAEPRVVGFNQNIRPILVERCVACHGGPKQAGGISFLHRASALSEGDSGERAIVPGSADESYLIERVADNDDDYRMPPAEHGPGLTDREISLLRRWIDEGAVWQEHWSLVPPERPAKPSLEREDWPRRALDEHVLARLESLGAAPSPEAPKAQWLRRVTFDLTGLPPTEGDLEAFLEESSDGAYEAVVDRLLASPAYGERWAAMWLDLARYADSQGYEKDPHREIWPYRDWLIRSLNGDMPYDDFVVRQLAGDLLPEATLDDRLATALHRNTQTNTEGGTDDEEFRINAVVDRVNTTWKVFQGVTFGCTQCHSHPYDAFEHKEYYKFLAVMNNTQDCDLPEDYPLLRVPRDSVRIEECNELERRASKLRSELYDLYTECESNDPHWKSLTIANAKSTGSAELSIRNIPGQSELIAGGTISQGSRYTIDCGVTPGEAIAALRIDVMPMNLESALRIPEDGFALSRLQMYVVPEDGSAEPREIAITAAFSDEEDPVYDPEDSLNDNEFGWSVFTKIYRPRYAVFLLAEPVRLLEGESIRLVLRQDRTTSGLAPQVIRRGRFSVSTNPEWTKLLASTTYQQLRDDLSEVRDQLKAIPSTFVPVIEERDPVAPRSTQVFERGNWLERGESVEPGVPASMPSLESDGVATRLDVARWVASRRNPLTSRTMVNRLWEQLFGLGIVETVEDLGASGQKPSNQPLLDSLAVQFQDEMNWSVKELLKDIVLSATYRQDARATRPWAERDPRNQLLARGPRGRLQAEMLRDQALVLSGRYARSMYGPSVMPYQPDGVWQTVYNGSNWNNSHGEDRFRRALYTYWKRTSAYPSMLAFDMNSREVCVARRITTNTPLQALVTLNDPAFMELADAFAKRATREGGDTVRDQIAWAYRLATGQPAPAEAVDELCALYEQAFEKSQAKSPSEPTASSEHFAMTVVASTIFNLDGSLTK</sequence>
<dbReference type="SUPFAM" id="SSF46626">
    <property type="entry name" value="Cytochrome c"/>
    <property type="match status" value="1"/>
</dbReference>
<evidence type="ECO:0000259" key="4">
    <source>
        <dbReference type="Pfam" id="PF07635"/>
    </source>
</evidence>
<dbReference type="SUPFAM" id="SSF53649">
    <property type="entry name" value="Alkaline phosphatase-like"/>
    <property type="match status" value="1"/>
</dbReference>
<protein>
    <submittedName>
        <fullName evidence="5">Planctomycete cytochrome C</fullName>
    </submittedName>
</protein>
<dbReference type="InterPro" id="IPR036909">
    <property type="entry name" value="Cyt_c-like_dom_sf"/>
</dbReference>
<evidence type="ECO:0000313" key="6">
    <source>
        <dbReference type="Proteomes" id="UP001642464"/>
    </source>
</evidence>
<keyword evidence="6" id="KW-1185">Reference proteome</keyword>
<gene>
    <name evidence="5" type="ORF">SCF082_LOCUS22150</name>
</gene>
<feature type="domain" description="DUF1549" evidence="2">
    <location>
        <begin position="519"/>
        <end position="724"/>
    </location>
</feature>
<dbReference type="Pfam" id="PF07587">
    <property type="entry name" value="PSD1"/>
    <property type="match status" value="2"/>
</dbReference>
<keyword evidence="1" id="KW-0732">Signal</keyword>
<evidence type="ECO:0000259" key="2">
    <source>
        <dbReference type="Pfam" id="PF07583"/>
    </source>
</evidence>
<evidence type="ECO:0000259" key="3">
    <source>
        <dbReference type="Pfam" id="PF07587"/>
    </source>
</evidence>
<feature type="domain" description="DUF1553" evidence="3">
    <location>
        <begin position="892"/>
        <end position="1146"/>
    </location>
</feature>
<dbReference type="Pfam" id="PF07394">
    <property type="entry name" value="DUF1501"/>
    <property type="match status" value="1"/>
</dbReference>
<dbReference type="Pfam" id="PF07583">
    <property type="entry name" value="PSCyt2"/>
    <property type="match status" value="2"/>
</dbReference>
<reference evidence="5 6" key="1">
    <citation type="submission" date="2024-02" db="EMBL/GenBank/DDBJ databases">
        <authorList>
            <person name="Chen Y."/>
            <person name="Shah S."/>
            <person name="Dougan E. K."/>
            <person name="Thang M."/>
            <person name="Chan C."/>
        </authorList>
    </citation>
    <scope>NUCLEOTIDE SEQUENCE [LARGE SCALE GENOMIC DNA]</scope>
</reference>
<dbReference type="Proteomes" id="UP001642464">
    <property type="component" value="Unassembled WGS sequence"/>
</dbReference>
<dbReference type="EMBL" id="CAXAMM010015891">
    <property type="protein sequence ID" value="CAK9037439.1"/>
    <property type="molecule type" value="Genomic_DNA"/>
</dbReference>
<accession>A0ABP0LE47</accession>
<organism evidence="5 6">
    <name type="scientific">Durusdinium trenchii</name>
    <dbReference type="NCBI Taxonomy" id="1381693"/>
    <lineage>
        <taxon>Eukaryota</taxon>
        <taxon>Sar</taxon>
        <taxon>Alveolata</taxon>
        <taxon>Dinophyceae</taxon>
        <taxon>Suessiales</taxon>
        <taxon>Symbiodiniaceae</taxon>
        <taxon>Durusdinium</taxon>
    </lineage>
</organism>
<proteinExistence type="predicted"/>
<evidence type="ECO:0000256" key="1">
    <source>
        <dbReference type="SAM" id="SignalP"/>
    </source>
</evidence>
<feature type="domain" description="DUF1549" evidence="2">
    <location>
        <begin position="1790"/>
        <end position="1995"/>
    </location>
</feature>
<comment type="caution">
    <text evidence="5">The sequence shown here is derived from an EMBL/GenBank/DDBJ whole genome shotgun (WGS) entry which is preliminary data.</text>
</comment>
<name>A0ABP0LE47_9DINO</name>
<feature type="domain" description="Cytochrome C Planctomycete-type" evidence="4">
    <location>
        <begin position="416"/>
        <end position="475"/>
    </location>
</feature>
<dbReference type="InterPro" id="IPR011429">
    <property type="entry name" value="Cyt_c_Planctomycete-type"/>
</dbReference>
<dbReference type="Pfam" id="PF07635">
    <property type="entry name" value="PSCyt1"/>
    <property type="match status" value="2"/>
</dbReference>
<dbReference type="PROSITE" id="PS51257">
    <property type="entry name" value="PROKAR_LIPOPROTEIN"/>
    <property type="match status" value="1"/>
</dbReference>